<evidence type="ECO:0000313" key="2">
    <source>
        <dbReference type="Proteomes" id="UP000324222"/>
    </source>
</evidence>
<name>A0A5B7JXT8_PORTR</name>
<sequence length="84" mass="8952">MGGLCCRTLSYSLQPGHTGDEGGRAPASTAARPIQAAAARTDPPISNTRELWCRDYYLVTVPRPYTACLDGGGDDQKGKERPNA</sequence>
<proteinExistence type="predicted"/>
<gene>
    <name evidence="1" type="ORF">E2C01_096388</name>
</gene>
<organism evidence="1 2">
    <name type="scientific">Portunus trituberculatus</name>
    <name type="common">Swimming crab</name>
    <name type="synonym">Neptunus trituberculatus</name>
    <dbReference type="NCBI Taxonomy" id="210409"/>
    <lineage>
        <taxon>Eukaryota</taxon>
        <taxon>Metazoa</taxon>
        <taxon>Ecdysozoa</taxon>
        <taxon>Arthropoda</taxon>
        <taxon>Crustacea</taxon>
        <taxon>Multicrustacea</taxon>
        <taxon>Malacostraca</taxon>
        <taxon>Eumalacostraca</taxon>
        <taxon>Eucarida</taxon>
        <taxon>Decapoda</taxon>
        <taxon>Pleocyemata</taxon>
        <taxon>Brachyura</taxon>
        <taxon>Eubrachyura</taxon>
        <taxon>Portunoidea</taxon>
        <taxon>Portunidae</taxon>
        <taxon>Portuninae</taxon>
        <taxon>Portunus</taxon>
    </lineage>
</organism>
<dbReference type="EMBL" id="VSRR010124825">
    <property type="protein sequence ID" value="MPD00883.1"/>
    <property type="molecule type" value="Genomic_DNA"/>
</dbReference>
<keyword evidence="2" id="KW-1185">Reference proteome</keyword>
<comment type="caution">
    <text evidence="1">The sequence shown here is derived from an EMBL/GenBank/DDBJ whole genome shotgun (WGS) entry which is preliminary data.</text>
</comment>
<reference evidence="1 2" key="1">
    <citation type="submission" date="2019-05" db="EMBL/GenBank/DDBJ databases">
        <title>Another draft genome of Portunus trituberculatus and its Hox gene families provides insights of decapod evolution.</title>
        <authorList>
            <person name="Jeong J.-H."/>
            <person name="Song I."/>
            <person name="Kim S."/>
            <person name="Choi T."/>
            <person name="Kim D."/>
            <person name="Ryu S."/>
            <person name="Kim W."/>
        </authorList>
    </citation>
    <scope>NUCLEOTIDE SEQUENCE [LARGE SCALE GENOMIC DNA]</scope>
    <source>
        <tissue evidence="1">Muscle</tissue>
    </source>
</reference>
<dbReference type="Proteomes" id="UP000324222">
    <property type="component" value="Unassembled WGS sequence"/>
</dbReference>
<evidence type="ECO:0000313" key="1">
    <source>
        <dbReference type="EMBL" id="MPD00883.1"/>
    </source>
</evidence>
<protein>
    <submittedName>
        <fullName evidence="1">Uncharacterized protein</fullName>
    </submittedName>
</protein>
<accession>A0A5B7JXT8</accession>
<dbReference type="AlphaFoldDB" id="A0A5B7JXT8"/>